<dbReference type="RefSeq" id="WP_143508314.1">
    <property type="nucleotide sequence ID" value="NZ_CP074126.1"/>
</dbReference>
<dbReference type="Proteomes" id="UP000680706">
    <property type="component" value="Chromosome"/>
</dbReference>
<evidence type="ECO:0000313" key="2">
    <source>
        <dbReference type="Proteomes" id="UP000680706"/>
    </source>
</evidence>
<sequence length="380" mass="43660">MVFEDSWPLEGYNGAIIEFCKNDDGLISTLKVTFKDCPFSDAPTISHDGQIPTITITSTLENKAKYIVQQFSNYINLYFVIKINTEEIDIKYIPHNEEEKQKLKLFNFKSEKYIPKTPLPFSIIAQAFYAGESGEDFSFSANLYQRAAEAYTSENYIESFRHSFLLLEARYGKGKFKTQALFKALTTQTEFVSALRATIEKIKSDPLHQNKRIQEFVSRFQNEQEIVEHLISQRGFYFHGNLLRQDTWHPNKQEAAANISEFSLYLNSELNQNLANKMYAPSVGPKHFKNAQKFGAIVTISISFHFLDHNKFERKNILRINHPGTQCSNAITLFAAEQLIKHFQDKYFGCSLQSAIGVNEKNNEKVFELSFAPVPVEMTS</sequence>
<accession>A0ABX8ANY1</accession>
<keyword evidence="2" id="KW-1185">Reference proteome</keyword>
<gene>
    <name evidence="1" type="ORF">KGB56_02555</name>
</gene>
<organism evidence="1 2">
    <name type="scientific">Pseudovibrio brasiliensis</name>
    <dbReference type="NCBI Taxonomy" id="1898042"/>
    <lineage>
        <taxon>Bacteria</taxon>
        <taxon>Pseudomonadati</taxon>
        <taxon>Pseudomonadota</taxon>
        <taxon>Alphaproteobacteria</taxon>
        <taxon>Hyphomicrobiales</taxon>
        <taxon>Stappiaceae</taxon>
        <taxon>Pseudovibrio</taxon>
    </lineage>
</organism>
<dbReference type="EMBL" id="CP074126">
    <property type="protein sequence ID" value="QUS56352.1"/>
    <property type="molecule type" value="Genomic_DNA"/>
</dbReference>
<evidence type="ECO:0000313" key="1">
    <source>
        <dbReference type="EMBL" id="QUS56352.1"/>
    </source>
</evidence>
<name>A0ABX8ANY1_9HYPH</name>
<proteinExistence type="predicted"/>
<protein>
    <submittedName>
        <fullName evidence="1">Uncharacterized protein</fullName>
    </submittedName>
</protein>
<reference evidence="1 2" key="1">
    <citation type="journal article" date="2021" name="Angew. Chem. Int. Ed. Engl.">
        <title>A novel family of nonribosomal peptides modulate collective behavior in Pseudovibrio bacteria isolated from marine sponges.</title>
        <authorList>
            <person name="Ioca L.P."/>
            <person name="Dai Y."/>
            <person name="Kunakom S."/>
            <person name="Diaz-Espinosa J."/>
            <person name="Krunic A."/>
            <person name="Crnkovic C.M."/>
            <person name="Orjala J."/>
            <person name="Sanchez L.M."/>
            <person name="Ferreira A.G."/>
            <person name="Berlinck R.G.S."/>
            <person name="Eustaquio A.S."/>
        </authorList>
    </citation>
    <scope>NUCLEOTIDE SEQUENCE [LARGE SCALE GENOMIC DNA]</scope>
    <source>
        <strain evidence="1 2">Ab134</strain>
    </source>
</reference>